<dbReference type="Proteomes" id="UP001497444">
    <property type="component" value="Chromosome 3"/>
</dbReference>
<name>A0ABP0WT08_9BRYO</name>
<evidence type="ECO:0000313" key="2">
    <source>
        <dbReference type="Proteomes" id="UP001497444"/>
    </source>
</evidence>
<accession>A0ABP0WT08</accession>
<dbReference type="InterPro" id="IPR029071">
    <property type="entry name" value="Ubiquitin-like_domsf"/>
</dbReference>
<reference evidence="1" key="1">
    <citation type="submission" date="2024-02" db="EMBL/GenBank/DDBJ databases">
        <authorList>
            <consortium name="ELIXIR-Norway"/>
            <consortium name="Elixir Norway"/>
        </authorList>
    </citation>
    <scope>NUCLEOTIDE SEQUENCE</scope>
</reference>
<keyword evidence="2" id="KW-1185">Reference proteome</keyword>
<protein>
    <submittedName>
        <fullName evidence="1">Uncharacterized protein</fullName>
    </submittedName>
</protein>
<dbReference type="SUPFAM" id="SSF54236">
    <property type="entry name" value="Ubiquitin-like"/>
    <property type="match status" value="1"/>
</dbReference>
<evidence type="ECO:0000313" key="1">
    <source>
        <dbReference type="EMBL" id="CAK9269964.1"/>
    </source>
</evidence>
<proteinExistence type="predicted"/>
<dbReference type="PANTHER" id="PTHR47694">
    <property type="entry name" value="PLANT UBX DOMAIN-CONTAINING PROTEIN 2"/>
    <property type="match status" value="1"/>
</dbReference>
<gene>
    <name evidence="1" type="ORF">CSSPJE1EN1_LOCUS15442</name>
</gene>
<organism evidence="1 2">
    <name type="scientific">Sphagnum jensenii</name>
    <dbReference type="NCBI Taxonomy" id="128206"/>
    <lineage>
        <taxon>Eukaryota</taxon>
        <taxon>Viridiplantae</taxon>
        <taxon>Streptophyta</taxon>
        <taxon>Embryophyta</taxon>
        <taxon>Bryophyta</taxon>
        <taxon>Sphagnophytina</taxon>
        <taxon>Sphagnopsida</taxon>
        <taxon>Sphagnales</taxon>
        <taxon>Sphagnaceae</taxon>
        <taxon>Sphagnum</taxon>
    </lineage>
</organism>
<dbReference type="EMBL" id="OZ020098">
    <property type="protein sequence ID" value="CAK9269964.1"/>
    <property type="molecule type" value="Genomic_DNA"/>
</dbReference>
<dbReference type="PANTHER" id="PTHR47694:SF1">
    <property type="entry name" value="PLANT UBX DOMAIN-CONTAINING PROTEIN 2"/>
    <property type="match status" value="1"/>
</dbReference>
<sequence>MPSLLRKKGKESKVIKRFHFRIADSPPSVVGEEASYVTPRGGDRGRRSSDMLCLGDGRKVSIPSSSSSLFSAAFVPTIASAAKAVGGYSKFVLNRKDWKSLIDENRQQHAEKNERRWPWERRERHPCIFQTHWVEQPAIIADLGQVEQRPQTAATTTTTLNKTLLLESLGFPKRRCTFRDPEASFKCETTCADARLPMLVGVQTMSDHPRGAPFDATRDLLILLKNIVNAPKAERFRTVWMAKLHANRQMQGMALDGMKLLGSVGFQLFDQGVEVMGVMDEPSQEELEIIKHTITLLEPNMLVKPKSPRIPLSTSLSWPKHIDRQIRLFYALDNVKTAKVQVPDSCFEVSGEELDRADMMRQNHQGQWRIEMNPNSHKEKHCRKQYWAAIIRILFPDRTILQGLFLPSEPTTSLYQFVASALRDSTTPFKLLLPRVIGTGWNSTRTGVVPSGPNPDGRLVTLEQVNLVPTALLKFQAVQTIQPPTIRADYLAMRESLNVPMSLPITPRTC</sequence>